<evidence type="ECO:0000256" key="5">
    <source>
        <dbReference type="ARBA" id="ARBA00023136"/>
    </source>
</evidence>
<keyword evidence="4 6" id="KW-1133">Transmembrane helix</keyword>
<dbReference type="Proteomes" id="UP000277236">
    <property type="component" value="Unassembled WGS sequence"/>
</dbReference>
<evidence type="ECO:0000256" key="1">
    <source>
        <dbReference type="ARBA" id="ARBA00004141"/>
    </source>
</evidence>
<feature type="transmembrane region" description="Helical" evidence="6">
    <location>
        <begin position="225"/>
        <end position="245"/>
    </location>
</feature>
<dbReference type="InterPro" id="IPR037185">
    <property type="entry name" value="EmrE-like"/>
</dbReference>
<comment type="subcellular location">
    <subcellularLocation>
        <location evidence="1">Membrane</location>
        <topology evidence="1">Multi-pass membrane protein</topology>
    </subcellularLocation>
</comment>
<feature type="transmembrane region" description="Helical" evidence="6">
    <location>
        <begin position="131"/>
        <end position="149"/>
    </location>
</feature>
<evidence type="ECO:0000256" key="2">
    <source>
        <dbReference type="ARBA" id="ARBA00007362"/>
    </source>
</evidence>
<feature type="transmembrane region" description="Helical" evidence="6">
    <location>
        <begin position="252"/>
        <end position="274"/>
    </location>
</feature>
<dbReference type="AlphaFoldDB" id="A0A3M4M0D0"/>
<dbReference type="SUPFAM" id="SSF103481">
    <property type="entry name" value="Multidrug resistance efflux transporter EmrE"/>
    <property type="match status" value="2"/>
</dbReference>
<comment type="similarity">
    <text evidence="2">Belongs to the EamA transporter family.</text>
</comment>
<dbReference type="GO" id="GO:0016020">
    <property type="term" value="C:membrane"/>
    <property type="evidence" value="ECO:0007669"/>
    <property type="project" value="UniProtKB-SubCell"/>
</dbReference>
<dbReference type="Gene3D" id="1.10.3730.20">
    <property type="match status" value="1"/>
</dbReference>
<comment type="caution">
    <text evidence="8">The sequence shown here is derived from an EMBL/GenBank/DDBJ whole genome shotgun (WGS) entry which is preliminary data.</text>
</comment>
<protein>
    <recommendedName>
        <fullName evidence="7">EamA domain-containing protein</fullName>
    </recommendedName>
</protein>
<evidence type="ECO:0000259" key="7">
    <source>
        <dbReference type="Pfam" id="PF00892"/>
    </source>
</evidence>
<gene>
    <name evidence="8" type="ORF">ALQ04_00025</name>
</gene>
<dbReference type="InterPro" id="IPR000620">
    <property type="entry name" value="EamA_dom"/>
</dbReference>
<name>A0A3M4M0D0_PSECI</name>
<feature type="transmembrane region" description="Helical" evidence="6">
    <location>
        <begin position="280"/>
        <end position="296"/>
    </location>
</feature>
<feature type="transmembrane region" description="Helical" evidence="6">
    <location>
        <begin position="40"/>
        <end position="56"/>
    </location>
</feature>
<organism evidence="8 9">
    <name type="scientific">Pseudomonas cichorii</name>
    <dbReference type="NCBI Taxonomy" id="36746"/>
    <lineage>
        <taxon>Bacteria</taxon>
        <taxon>Pseudomonadati</taxon>
        <taxon>Pseudomonadota</taxon>
        <taxon>Gammaproteobacteria</taxon>
        <taxon>Pseudomonadales</taxon>
        <taxon>Pseudomonadaceae</taxon>
        <taxon>Pseudomonas</taxon>
    </lineage>
</organism>
<feature type="domain" description="EamA" evidence="7">
    <location>
        <begin position="163"/>
        <end position="295"/>
    </location>
</feature>
<evidence type="ECO:0000256" key="6">
    <source>
        <dbReference type="SAM" id="Phobius"/>
    </source>
</evidence>
<dbReference type="PANTHER" id="PTHR32322:SF2">
    <property type="entry name" value="EAMA DOMAIN-CONTAINING PROTEIN"/>
    <property type="match status" value="1"/>
</dbReference>
<accession>A0A3M4M0D0</accession>
<dbReference type="EMBL" id="RBRE01000039">
    <property type="protein sequence ID" value="RMQ47100.1"/>
    <property type="molecule type" value="Genomic_DNA"/>
</dbReference>
<evidence type="ECO:0000256" key="4">
    <source>
        <dbReference type="ARBA" id="ARBA00022989"/>
    </source>
</evidence>
<dbReference type="Pfam" id="PF00892">
    <property type="entry name" value="EamA"/>
    <property type="match status" value="2"/>
</dbReference>
<proteinExistence type="inferred from homology"/>
<evidence type="ECO:0000313" key="8">
    <source>
        <dbReference type="EMBL" id="RMQ47100.1"/>
    </source>
</evidence>
<sequence length="319" mass="33764">MKVGNKSLLPVLALIVSTIGVASAIAFVKLSEVDATSTLMLRMFIAGGMATAITAWPPGKSAALDTYGSGRSRLAMLGLLLLSGVISCIDLLSNHWAVKLTSMANTSILMNLSPVFVALLSFLFMKERIGVYQVLALAVCVAGACLLVFDGNANLTFSSQGVIGDLLALNSALFYAIYLIMIKSLRDCFSARKIIIWNSFTCAVLLLPVALATSSQILPNTLNGWLVIALLAVISQLLGHGLMAYALRHVDVVLASASALARPVVAILIGFFFFDEALAPLQWVGVVTVLLGIWWYKRPAPVAPVVAAPVVQGKASSEV</sequence>
<reference evidence="8 9" key="1">
    <citation type="submission" date="2018-08" db="EMBL/GenBank/DDBJ databases">
        <title>Recombination of ecologically and evolutionarily significant loci maintains genetic cohesion in the Pseudomonas syringae species complex.</title>
        <authorList>
            <person name="Dillon M."/>
            <person name="Thakur S."/>
            <person name="Almeida R.N.D."/>
            <person name="Weir B.S."/>
            <person name="Guttman D.S."/>
        </authorList>
    </citation>
    <scope>NUCLEOTIDE SEQUENCE [LARGE SCALE GENOMIC DNA]</scope>
    <source>
        <strain evidence="8 9">ICMP 3353</strain>
    </source>
</reference>
<dbReference type="PANTHER" id="PTHR32322">
    <property type="entry name" value="INNER MEMBRANE TRANSPORTER"/>
    <property type="match status" value="1"/>
</dbReference>
<feature type="transmembrane region" description="Helical" evidence="6">
    <location>
        <begin position="194"/>
        <end position="213"/>
    </location>
</feature>
<dbReference type="RefSeq" id="WP_122315569.1">
    <property type="nucleotide sequence ID" value="NZ_RBRE01000039.1"/>
</dbReference>
<dbReference type="InterPro" id="IPR050638">
    <property type="entry name" value="AA-Vitamin_Transporters"/>
</dbReference>
<dbReference type="OrthoDB" id="8770617at2"/>
<feature type="transmembrane region" description="Helical" evidence="6">
    <location>
        <begin position="161"/>
        <end position="182"/>
    </location>
</feature>
<feature type="transmembrane region" description="Helical" evidence="6">
    <location>
        <begin position="77"/>
        <end position="97"/>
    </location>
</feature>
<feature type="transmembrane region" description="Helical" evidence="6">
    <location>
        <begin position="103"/>
        <end position="124"/>
    </location>
</feature>
<feature type="domain" description="EamA" evidence="7">
    <location>
        <begin position="11"/>
        <end position="148"/>
    </location>
</feature>
<evidence type="ECO:0000313" key="9">
    <source>
        <dbReference type="Proteomes" id="UP000277236"/>
    </source>
</evidence>
<evidence type="ECO:0000256" key="3">
    <source>
        <dbReference type="ARBA" id="ARBA00022692"/>
    </source>
</evidence>
<keyword evidence="3 6" id="KW-0812">Transmembrane</keyword>
<keyword evidence="5 6" id="KW-0472">Membrane</keyword>